<dbReference type="SUPFAM" id="SSF141255">
    <property type="entry name" value="YccV-like"/>
    <property type="match status" value="1"/>
</dbReference>
<name>A0A2Z4AMM5_9BACT</name>
<dbReference type="SMART" id="SM00992">
    <property type="entry name" value="YccV-like"/>
    <property type="match status" value="1"/>
</dbReference>
<accession>A0A2Z4AMM5</accession>
<dbReference type="Gene3D" id="2.30.30.390">
    <property type="entry name" value="Hemimethylated DNA-binding domain"/>
    <property type="match status" value="1"/>
</dbReference>
<dbReference type="InterPro" id="IPR053189">
    <property type="entry name" value="Clp_protease_adapter_ClpF"/>
</dbReference>
<dbReference type="AlphaFoldDB" id="A0A2Z4AMM5"/>
<dbReference type="Proteomes" id="UP000247465">
    <property type="component" value="Chromosome"/>
</dbReference>
<dbReference type="KEGG" id="mtar:DF168_01599"/>
<evidence type="ECO:0000259" key="2">
    <source>
        <dbReference type="SMART" id="SM00992"/>
    </source>
</evidence>
<protein>
    <recommendedName>
        <fullName evidence="1">Heat shock protein HspQ</fullName>
    </recommendedName>
</protein>
<dbReference type="Pfam" id="PF08755">
    <property type="entry name" value="YccV-like"/>
    <property type="match status" value="1"/>
</dbReference>
<gene>
    <name evidence="3" type="primary">hspQ</name>
    <name evidence="3" type="ORF">DF168_01599</name>
</gene>
<keyword evidence="3" id="KW-0346">Stress response</keyword>
<organism evidence="3 4">
    <name type="scientific">Candidatus Moanibacter tarae</name>
    <dbReference type="NCBI Taxonomy" id="2200854"/>
    <lineage>
        <taxon>Bacteria</taxon>
        <taxon>Pseudomonadati</taxon>
        <taxon>Verrucomicrobiota</taxon>
        <taxon>Opitutia</taxon>
        <taxon>Puniceicoccales</taxon>
        <taxon>Puniceicoccales incertae sedis</taxon>
        <taxon>Candidatus Moanibacter</taxon>
    </lineage>
</organism>
<feature type="domain" description="Hemimethylated DNA-binding" evidence="2">
    <location>
        <begin position="14"/>
        <end position="109"/>
    </location>
</feature>
<dbReference type="NCBIfam" id="TIGR02097">
    <property type="entry name" value="yccV"/>
    <property type="match status" value="1"/>
</dbReference>
<reference evidence="3 4" key="1">
    <citation type="submission" date="2018-06" db="EMBL/GenBank/DDBJ databases">
        <title>Draft Genome Sequence of a Novel Marine Bacterium Related to the Verrucomicrobia.</title>
        <authorList>
            <person name="Vosseberg J."/>
            <person name="Martijn J."/>
            <person name="Ettema T.J.G."/>
        </authorList>
    </citation>
    <scope>NUCLEOTIDE SEQUENCE [LARGE SCALE GENOMIC DNA]</scope>
    <source>
        <strain evidence="3">TARA_B100001123</strain>
    </source>
</reference>
<dbReference type="InterPro" id="IPR036623">
    <property type="entry name" value="Hemimethylated_DNA-bd_sf"/>
</dbReference>
<dbReference type="PANTHER" id="PTHR48439:SF1">
    <property type="entry name" value="HEMIMETHYLATED DNA-BINDING DOMAIN-CONTAINING PROTEIN"/>
    <property type="match status" value="1"/>
</dbReference>
<evidence type="ECO:0000313" key="4">
    <source>
        <dbReference type="Proteomes" id="UP000247465"/>
    </source>
</evidence>
<dbReference type="PANTHER" id="PTHR48439">
    <property type="entry name" value="HEMIMETHYLATED DNA-BINDING DOMAIN-CONTAINING PROTEIN"/>
    <property type="match status" value="1"/>
</dbReference>
<dbReference type="InterPro" id="IPR011722">
    <property type="entry name" value="Hemimethylated_DNA-bd_dom"/>
</dbReference>
<dbReference type="EMBL" id="CP029803">
    <property type="protein sequence ID" value="AWT60390.1"/>
    <property type="molecule type" value="Genomic_DNA"/>
</dbReference>
<dbReference type="GO" id="GO:0003677">
    <property type="term" value="F:DNA binding"/>
    <property type="evidence" value="ECO:0007669"/>
    <property type="project" value="UniProtKB-UniRule"/>
</dbReference>
<evidence type="ECO:0000256" key="1">
    <source>
        <dbReference type="NCBIfam" id="TIGR02097"/>
    </source>
</evidence>
<proteinExistence type="predicted"/>
<sequence length="116" mass="13791">MIGLREYYELSSPSPKFAPGELVYHIRYEYRGVVVEVDEVCQASDKWYHSNQTQPERNQPWYHVLIDGSQQTTYVAQCNLKLDAIGTPIRHPLIEHFFREFQNGRYIRNDESWPNE</sequence>
<evidence type="ECO:0000313" key="3">
    <source>
        <dbReference type="EMBL" id="AWT60390.1"/>
    </source>
</evidence>